<reference evidence="1 2" key="1">
    <citation type="submission" date="2019-02" db="EMBL/GenBank/DDBJ databases">
        <title>WGS of Pseudoxanthomonas species novum from clinical isolates.</title>
        <authorList>
            <person name="Bernier A.-M."/>
            <person name="Bernard K."/>
            <person name="Vachon A."/>
        </authorList>
    </citation>
    <scope>NUCLEOTIDE SEQUENCE [LARGE SCALE GENOMIC DNA]</scope>
    <source>
        <strain evidence="1 2">NML130969</strain>
    </source>
</reference>
<comment type="caution">
    <text evidence="1">The sequence shown here is derived from an EMBL/GenBank/DDBJ whole genome shotgun (WGS) entry which is preliminary data.</text>
</comment>
<dbReference type="RefSeq" id="WP_130535020.1">
    <property type="nucleotide sequence ID" value="NZ_SHMG01000008.1"/>
</dbReference>
<dbReference type="AlphaFoldDB" id="A0A4Q8M3W4"/>
<dbReference type="EMBL" id="SHMG01000008">
    <property type="protein sequence ID" value="TAA40130.1"/>
    <property type="molecule type" value="Genomic_DNA"/>
</dbReference>
<protein>
    <submittedName>
        <fullName evidence="1">Uncharacterized protein</fullName>
    </submittedName>
</protein>
<evidence type="ECO:0000313" key="2">
    <source>
        <dbReference type="Proteomes" id="UP000294164"/>
    </source>
</evidence>
<name>A0A4Q8M3W4_9GAMM</name>
<organism evidence="1 2">
    <name type="scientific">Pseudoxanthomonas winnipegensis</name>
    <dbReference type="NCBI Taxonomy" id="2480810"/>
    <lineage>
        <taxon>Bacteria</taxon>
        <taxon>Pseudomonadati</taxon>
        <taxon>Pseudomonadota</taxon>
        <taxon>Gammaproteobacteria</taxon>
        <taxon>Lysobacterales</taxon>
        <taxon>Lysobacteraceae</taxon>
        <taxon>Pseudoxanthomonas</taxon>
    </lineage>
</organism>
<dbReference type="Proteomes" id="UP000294164">
    <property type="component" value="Unassembled WGS sequence"/>
</dbReference>
<sequence>MIDQFCQGERARALPERRWHCHAKPLLELSDRIIDIQIPIDGVKARATCDYSKVVTWEEVWGWPAQAASQYGTHLSRYALPLASAPAIQEVRRTRSLLGSEFFEERKVGAKPTNANEEFLPSVGRRVVRRVLEGFVGRHRAEPN</sequence>
<proteinExistence type="predicted"/>
<gene>
    <name evidence="1" type="ORF">EA655_13305</name>
</gene>
<evidence type="ECO:0000313" key="1">
    <source>
        <dbReference type="EMBL" id="TAA40130.1"/>
    </source>
</evidence>
<accession>A0A4Q8M3W4</accession>